<dbReference type="AlphaFoldDB" id="A0A1H6Z2M2"/>
<dbReference type="InterPro" id="IPR036095">
    <property type="entry name" value="PTS_EIIB-like_sf"/>
</dbReference>
<evidence type="ECO:0000256" key="1">
    <source>
        <dbReference type="ARBA" id="ARBA00022448"/>
    </source>
</evidence>
<dbReference type="STRING" id="84035.SAMN05660742_10833"/>
<dbReference type="InterPro" id="IPR013012">
    <property type="entry name" value="PTS_EIIB_3"/>
</dbReference>
<keyword evidence="6" id="KW-0418">Kinase</keyword>
<evidence type="ECO:0000259" key="8">
    <source>
        <dbReference type="PROSITE" id="PS51100"/>
    </source>
</evidence>
<dbReference type="GO" id="GO:0016301">
    <property type="term" value="F:kinase activity"/>
    <property type="evidence" value="ECO:0007669"/>
    <property type="project" value="UniProtKB-KW"/>
</dbReference>
<dbReference type="SUPFAM" id="SSF52794">
    <property type="entry name" value="PTS system IIB component-like"/>
    <property type="match status" value="1"/>
</dbReference>
<dbReference type="CDD" id="cd05564">
    <property type="entry name" value="PTS_IIB_chitobiose_lichenan"/>
    <property type="match status" value="1"/>
</dbReference>
<evidence type="ECO:0000256" key="6">
    <source>
        <dbReference type="ARBA" id="ARBA00022777"/>
    </source>
</evidence>
<keyword evidence="1" id="KW-0813">Transport</keyword>
<sequence length="105" mass="11693">MVMIRILLACNAGMSTSLLVKKMQEAAKQQHLEAEIWAVPEAELFDEWARADFVLLGPQIGYMKDEIEEVIQGKIPVQVIDMKDYGRMDGAKVLLTVVEKIGSAS</sequence>
<reference evidence="9 10" key="1">
    <citation type="submission" date="2016-10" db="EMBL/GenBank/DDBJ databases">
        <authorList>
            <person name="de Groot N.N."/>
        </authorList>
    </citation>
    <scope>NUCLEOTIDE SEQUENCE [LARGE SCALE GENOMIC DNA]</scope>
    <source>
        <strain evidence="9 10">DSM 2179</strain>
    </source>
</reference>
<feature type="modified residue" description="Phosphocysteine; by EIIA" evidence="7">
    <location>
        <position position="10"/>
    </location>
</feature>
<evidence type="ECO:0000256" key="2">
    <source>
        <dbReference type="ARBA" id="ARBA00022553"/>
    </source>
</evidence>
<evidence type="ECO:0000256" key="3">
    <source>
        <dbReference type="ARBA" id="ARBA00022597"/>
    </source>
</evidence>
<evidence type="ECO:0000256" key="4">
    <source>
        <dbReference type="ARBA" id="ARBA00022679"/>
    </source>
</evidence>
<proteinExistence type="predicted"/>
<keyword evidence="3" id="KW-0762">Sugar transport</keyword>
<keyword evidence="2" id="KW-0597">Phosphoprotein</keyword>
<feature type="domain" description="PTS EIIB type-3" evidence="8">
    <location>
        <begin position="3"/>
        <end position="105"/>
    </location>
</feature>
<evidence type="ECO:0000313" key="10">
    <source>
        <dbReference type="Proteomes" id="UP000199662"/>
    </source>
</evidence>
<organism evidence="9 10">
    <name type="scientific">Propionispira arboris</name>
    <dbReference type="NCBI Taxonomy" id="84035"/>
    <lineage>
        <taxon>Bacteria</taxon>
        <taxon>Bacillati</taxon>
        <taxon>Bacillota</taxon>
        <taxon>Negativicutes</taxon>
        <taxon>Selenomonadales</taxon>
        <taxon>Selenomonadaceae</taxon>
        <taxon>Propionispira</taxon>
    </lineage>
</organism>
<dbReference type="GO" id="GO:0008982">
    <property type="term" value="F:protein-N(PI)-phosphohistidine-sugar phosphotransferase activity"/>
    <property type="evidence" value="ECO:0007669"/>
    <property type="project" value="InterPro"/>
</dbReference>
<dbReference type="PANTHER" id="PTHR34581">
    <property type="entry name" value="PTS SYSTEM N,N'-DIACETYLCHITOBIOSE-SPECIFIC EIIB COMPONENT"/>
    <property type="match status" value="1"/>
</dbReference>
<evidence type="ECO:0000256" key="5">
    <source>
        <dbReference type="ARBA" id="ARBA00022683"/>
    </source>
</evidence>
<keyword evidence="10" id="KW-1185">Reference proteome</keyword>
<keyword evidence="5" id="KW-0598">Phosphotransferase system</keyword>
<dbReference type="PANTHER" id="PTHR34581:SF2">
    <property type="entry name" value="PTS SYSTEM N,N'-DIACETYLCHITOBIOSE-SPECIFIC EIIB COMPONENT"/>
    <property type="match status" value="1"/>
</dbReference>
<gene>
    <name evidence="9" type="ORF">SAMN05660742_10833</name>
</gene>
<dbReference type="InterPro" id="IPR003501">
    <property type="entry name" value="PTS_EIIB_2/3"/>
</dbReference>
<evidence type="ECO:0000256" key="7">
    <source>
        <dbReference type="PROSITE-ProRule" id="PRU00423"/>
    </source>
</evidence>
<dbReference type="InterPro" id="IPR051819">
    <property type="entry name" value="PTS_sugar-specific_EIIB"/>
</dbReference>
<dbReference type="Gene3D" id="3.40.50.2300">
    <property type="match status" value="1"/>
</dbReference>
<dbReference type="PROSITE" id="PS51100">
    <property type="entry name" value="PTS_EIIB_TYPE_3"/>
    <property type="match status" value="1"/>
</dbReference>
<dbReference type="Proteomes" id="UP000199662">
    <property type="component" value="Unassembled WGS sequence"/>
</dbReference>
<dbReference type="GO" id="GO:0009401">
    <property type="term" value="P:phosphoenolpyruvate-dependent sugar phosphotransferase system"/>
    <property type="evidence" value="ECO:0007669"/>
    <property type="project" value="UniProtKB-KW"/>
</dbReference>
<evidence type="ECO:0000313" key="9">
    <source>
        <dbReference type="EMBL" id="SEJ45647.1"/>
    </source>
</evidence>
<name>A0A1H6Z2M2_9FIRM</name>
<keyword evidence="4" id="KW-0808">Transferase</keyword>
<dbReference type="Pfam" id="PF02302">
    <property type="entry name" value="PTS_IIB"/>
    <property type="match status" value="1"/>
</dbReference>
<dbReference type="EMBL" id="FNZK01000008">
    <property type="protein sequence ID" value="SEJ45647.1"/>
    <property type="molecule type" value="Genomic_DNA"/>
</dbReference>
<protein>
    <submittedName>
        <fullName evidence="9">PTS system, cellobiose-specific IIB component</fullName>
    </submittedName>
</protein>
<accession>A0A1H6Z2M2</accession>